<sequence length="241" mass="28023">MSQYYKARRVRGLYEPNNQFPFRISRSKIDLFLNCPRCFYLDRRLGVGQPPGFPFSLNSAVDKLLKKEFDFHRSKGETHPLMENYKIDAVPLAHDLLNRWRDSLRGGIEFLHKETNLLITGGIDDIWINSQEEFIIVDYKATAKDSEVNLDAEWQIGYKRQMEIYQWLFRQNGFKVSSTGYFVYCNGQTDKEAFDAKLEFTIKIIPYIGDDSWVDGVILSLKQVLDQDVVPEASSNCDYCA</sequence>
<proteinExistence type="predicted"/>
<feature type="domain" description="PD-(D/E)XK endonuclease-like" evidence="1">
    <location>
        <begin position="80"/>
        <end position="241"/>
    </location>
</feature>
<accession>A0A2M7E5E8</accession>
<dbReference type="Proteomes" id="UP000230116">
    <property type="component" value="Unassembled WGS sequence"/>
</dbReference>
<evidence type="ECO:0000313" key="3">
    <source>
        <dbReference type="Proteomes" id="UP000230116"/>
    </source>
</evidence>
<feature type="non-terminal residue" evidence="2">
    <location>
        <position position="241"/>
    </location>
</feature>
<comment type="caution">
    <text evidence="2">The sequence shown here is derived from an EMBL/GenBank/DDBJ whole genome shotgun (WGS) entry which is preliminary data.</text>
</comment>
<dbReference type="Pfam" id="PF12705">
    <property type="entry name" value="PDDEXK_1"/>
    <property type="match status" value="1"/>
</dbReference>
<evidence type="ECO:0000313" key="2">
    <source>
        <dbReference type="EMBL" id="PIV62928.1"/>
    </source>
</evidence>
<gene>
    <name evidence="2" type="ORF">COS12_00515</name>
</gene>
<dbReference type="Gene3D" id="3.90.320.10">
    <property type="match status" value="1"/>
</dbReference>
<organism evidence="2 3">
    <name type="scientific">Candidatus Roizmanbacteria bacterium CG01_land_8_20_14_3_00_33_9</name>
    <dbReference type="NCBI Taxonomy" id="1974843"/>
    <lineage>
        <taxon>Bacteria</taxon>
        <taxon>Candidatus Roizmaniibacteriota</taxon>
    </lineage>
</organism>
<dbReference type="AlphaFoldDB" id="A0A2M7E5E8"/>
<evidence type="ECO:0000259" key="1">
    <source>
        <dbReference type="Pfam" id="PF12705"/>
    </source>
</evidence>
<reference evidence="3" key="1">
    <citation type="submission" date="2017-09" db="EMBL/GenBank/DDBJ databases">
        <title>Depth-based differentiation of microbial function through sediment-hosted aquifers and enrichment of novel symbionts in the deep terrestrial subsurface.</title>
        <authorList>
            <person name="Probst A.J."/>
            <person name="Ladd B."/>
            <person name="Jarett J.K."/>
            <person name="Geller-Mcgrath D.E."/>
            <person name="Sieber C.M.K."/>
            <person name="Emerson J.B."/>
            <person name="Anantharaman K."/>
            <person name="Thomas B.C."/>
            <person name="Malmstrom R."/>
            <person name="Stieglmeier M."/>
            <person name="Klingl A."/>
            <person name="Woyke T."/>
            <person name="Ryan C.M."/>
            <person name="Banfield J.F."/>
        </authorList>
    </citation>
    <scope>NUCLEOTIDE SEQUENCE [LARGE SCALE GENOMIC DNA]</scope>
</reference>
<name>A0A2M7E5E8_9BACT</name>
<dbReference type="EMBL" id="PETM01000008">
    <property type="protein sequence ID" value="PIV62928.1"/>
    <property type="molecule type" value="Genomic_DNA"/>
</dbReference>
<protein>
    <recommendedName>
        <fullName evidence="1">PD-(D/E)XK endonuclease-like domain-containing protein</fullName>
    </recommendedName>
</protein>
<dbReference type="InterPro" id="IPR038726">
    <property type="entry name" value="PDDEXK_AddAB-type"/>
</dbReference>
<dbReference type="InterPro" id="IPR011604">
    <property type="entry name" value="PDDEXK-like_dom_sf"/>
</dbReference>